<keyword evidence="2" id="KW-0472">Membrane</keyword>
<feature type="transmembrane region" description="Helical" evidence="2">
    <location>
        <begin position="107"/>
        <end position="126"/>
    </location>
</feature>
<keyword evidence="2" id="KW-1133">Transmembrane helix</keyword>
<dbReference type="InterPro" id="IPR031876">
    <property type="entry name" value="DUF4760"/>
</dbReference>
<reference evidence="3" key="2">
    <citation type="submission" date="2020-02" db="EMBL/GenBank/DDBJ databases">
        <authorList>
            <consortium name="NCBI Pathogen Detection Project"/>
        </authorList>
    </citation>
    <scope>NUCLEOTIDE SEQUENCE</scope>
    <source>
        <strain evidence="3">MA.CK_95/00012601</strain>
    </source>
</reference>
<reference evidence="3" key="1">
    <citation type="journal article" date="2018" name="Genome Biol.">
        <title>SKESA: strategic k-mer extension for scrupulous assemblies.</title>
        <authorList>
            <person name="Souvorov A."/>
            <person name="Agarwala R."/>
            <person name="Lipman D.J."/>
        </authorList>
    </citation>
    <scope>NUCLEOTIDE SEQUENCE</scope>
    <source>
        <strain evidence="3">MA.CK_95/00012601</strain>
    </source>
</reference>
<proteinExistence type="predicted"/>
<feature type="transmembrane region" description="Helical" evidence="2">
    <location>
        <begin position="44"/>
        <end position="62"/>
    </location>
</feature>
<keyword evidence="2" id="KW-0812">Transmembrane</keyword>
<evidence type="ECO:0000256" key="1">
    <source>
        <dbReference type="SAM" id="MobiDB-lite"/>
    </source>
</evidence>
<protein>
    <submittedName>
        <fullName evidence="3">DUF4760 domain-containing protein</fullName>
    </submittedName>
</protein>
<dbReference type="AlphaFoldDB" id="A0A760MK19"/>
<gene>
    <name evidence="3" type="ORF">G8W38_000361</name>
</gene>
<evidence type="ECO:0000256" key="2">
    <source>
        <dbReference type="SAM" id="Phobius"/>
    </source>
</evidence>
<organism evidence="3">
    <name type="scientific">Salmonella enterica</name>
    <name type="common">Salmonella choleraesuis</name>
    <dbReference type="NCBI Taxonomy" id="28901"/>
    <lineage>
        <taxon>Bacteria</taxon>
        <taxon>Pseudomonadati</taxon>
        <taxon>Pseudomonadota</taxon>
        <taxon>Gammaproteobacteria</taxon>
        <taxon>Enterobacterales</taxon>
        <taxon>Enterobacteriaceae</taxon>
        <taxon>Salmonella</taxon>
    </lineage>
</organism>
<feature type="region of interest" description="Disordered" evidence="1">
    <location>
        <begin position="282"/>
        <end position="311"/>
    </location>
</feature>
<accession>A0A760MK19</accession>
<sequence length="311" mass="35311">MTNQQKKYKILSTSQSIFLGALIIILIVSMVHNYLNVISFAKSVTLNQFLSFCIYAISAFLATDITKRLMAKKYPETGSTLKILSKIFLALLIFIYIVLASNGGDKYQTSLTVLISSIFLGTGWWIQATINSAASRKSHTINTVMNQRHSKTFFEKLDNVYKHFGIDKVINEEIASQYVHESKRTGPTVRPEIMNACRDATYILNFYEFISAGVNNGDFDEKLIKECFMVPMASFERRAFYIIACSQKQAGKEVYSNMIELIDKWSTDKSFTTRKKNNENIELDNTSHKQDDLYLPNVTPIDNKASEGSVN</sequence>
<feature type="transmembrane region" description="Helical" evidence="2">
    <location>
        <begin position="83"/>
        <end position="101"/>
    </location>
</feature>
<evidence type="ECO:0000313" key="3">
    <source>
        <dbReference type="EMBL" id="HAG2558710.1"/>
    </source>
</evidence>
<feature type="transmembrane region" description="Helical" evidence="2">
    <location>
        <begin position="12"/>
        <end position="32"/>
    </location>
</feature>
<name>A0A760MK19_SALER</name>
<dbReference type="Pfam" id="PF15956">
    <property type="entry name" value="DUF4760"/>
    <property type="match status" value="1"/>
</dbReference>
<dbReference type="EMBL" id="DAAXUA010000001">
    <property type="protein sequence ID" value="HAG2558710.1"/>
    <property type="molecule type" value="Genomic_DNA"/>
</dbReference>
<comment type="caution">
    <text evidence="3">The sequence shown here is derived from an EMBL/GenBank/DDBJ whole genome shotgun (WGS) entry which is preliminary data.</text>
</comment>